<feature type="compositionally biased region" description="Polar residues" evidence="2">
    <location>
        <begin position="86"/>
        <end position="95"/>
    </location>
</feature>
<proteinExistence type="predicted"/>
<gene>
    <name evidence="3" type="ORF">TGDOM2_249990</name>
</gene>
<name>A0A086K844_TOXGO</name>
<accession>A0A086K844</accession>
<keyword evidence="1" id="KW-0175">Coiled coil</keyword>
<feature type="coiled-coil region" evidence="1">
    <location>
        <begin position="163"/>
        <end position="197"/>
    </location>
</feature>
<evidence type="ECO:0000313" key="4">
    <source>
        <dbReference type="Proteomes" id="UP000028837"/>
    </source>
</evidence>
<evidence type="ECO:0000256" key="2">
    <source>
        <dbReference type="SAM" id="MobiDB-lite"/>
    </source>
</evidence>
<dbReference type="OrthoDB" id="329917at2759"/>
<dbReference type="AlphaFoldDB" id="A0A086K844"/>
<feature type="region of interest" description="Disordered" evidence="2">
    <location>
        <begin position="71"/>
        <end position="121"/>
    </location>
</feature>
<dbReference type="VEuPathDB" id="ToxoDB:TGDOM2_249990"/>
<evidence type="ECO:0000256" key="1">
    <source>
        <dbReference type="SAM" id="Coils"/>
    </source>
</evidence>
<dbReference type="Proteomes" id="UP000028837">
    <property type="component" value="Unassembled WGS sequence"/>
</dbReference>
<evidence type="ECO:0000313" key="3">
    <source>
        <dbReference type="EMBL" id="KFG40562.1"/>
    </source>
</evidence>
<dbReference type="EMBL" id="AHZU02000758">
    <property type="protein sequence ID" value="KFG40562.1"/>
    <property type="molecule type" value="Genomic_DNA"/>
</dbReference>
<feature type="region of interest" description="Disordered" evidence="2">
    <location>
        <begin position="720"/>
        <end position="739"/>
    </location>
</feature>
<comment type="caution">
    <text evidence="3">The sequence shown here is derived from an EMBL/GenBank/DDBJ whole genome shotgun (WGS) entry which is preliminary data.</text>
</comment>
<sequence>MAPAGLSAGCSPAGAFLTRKLNAFSARKLLFKTTFFVLFHLTLSVCLVSIRLPEQSWPSLLRCTAAAPGASTSVGPAETGSGGGDNSTSAVSNKSATKDAHNAKAGESAASSSLPGGESEDFKDRESLRLWNVDEAEAAEIKNRLASMRIHAGSLTDKFMENVARLTAQIDILRLEVNKAKGEIQRLNESFDDQTEETLRVIDNRSAEFIRGLSLVEDQLDEQLQPPSGVVYRHLQDLRNRLTEIRVAAEKNFHTEASSVMQQIDTCSAKVDDLTRLYFEMRRRMDVEVSDIDTRLISARHELEDLVQERLNQLGASEQRITAEAMKRLREFLQNLHLEENMLQDIVQNIQREFLEPSAFPGAGAHREKGATYIDLSSYFSSSKIEKVCSVMSHLVKQLLPGKTVIPIFIHTVPQPSTSSPPTRESGGKLFGGLGNARALFASLNLGPPAWAGSEDKKGGDEKRQSEVQIAELILPDEQVIATVAAEWLRERQRSGPVFQHYAVVRVDGLLAEAYTVPYLQPLHFDYAKESRFSLARVDQFGEKLEKTIHEKLGLLTEALEKNTYLLVAYLGEAAGDVKPQPSLAQTKSRIATARRLLQHVKAPSLGAYFHFEQFKQQLRFLDELAKVFTRNQKKHLASKVVLPGDDIEISVVVGGKGAPGGKLKIAMPPCRQGEPFFQHAFTILSMQLTALTPQVVVFPNDALLARTLSTILEDLRGNSTLDEERRGKPGQRAPTCGATITSSGVAKRFWRPEVLKVSMSYMEKHVSPPNRKNERGPALRNVPVVKDSTHDVVKADLKNGFDDLAKYTTTAIARVLRDRLDASPRGYTLYVVVNVKE</sequence>
<reference evidence="3 4" key="1">
    <citation type="submission" date="2014-02" db="EMBL/GenBank/DDBJ databases">
        <authorList>
            <person name="Sibley D."/>
            <person name="Venepally P."/>
            <person name="Karamycheva S."/>
            <person name="Hadjithomas M."/>
            <person name="Khan A."/>
            <person name="Brunk B."/>
            <person name="Roos D."/>
            <person name="Caler E."/>
            <person name="Lorenzi H."/>
        </authorList>
    </citation>
    <scope>NUCLEOTIDE SEQUENCE [LARGE SCALE GENOMIC DNA]</scope>
    <source>
        <strain evidence="3 4">GAB2-2007-GAL-DOM2</strain>
    </source>
</reference>
<organism evidence="3 4">
    <name type="scientific">Toxoplasma gondii GAB2-2007-GAL-DOM2</name>
    <dbReference type="NCBI Taxonomy" id="1130820"/>
    <lineage>
        <taxon>Eukaryota</taxon>
        <taxon>Sar</taxon>
        <taxon>Alveolata</taxon>
        <taxon>Apicomplexa</taxon>
        <taxon>Conoidasida</taxon>
        <taxon>Coccidia</taxon>
        <taxon>Eucoccidiorida</taxon>
        <taxon>Eimeriorina</taxon>
        <taxon>Sarcocystidae</taxon>
        <taxon>Toxoplasma</taxon>
    </lineage>
</organism>
<protein>
    <submittedName>
        <fullName evidence="3">Putative microtubule-binding protein</fullName>
    </submittedName>
</protein>